<feature type="region of interest" description="Disordered" evidence="1">
    <location>
        <begin position="1"/>
        <end position="38"/>
    </location>
</feature>
<reference evidence="2" key="1">
    <citation type="journal article" date="2021" name="Proc. Natl. Acad. Sci. U.S.A.">
        <title>A Catalog of Tens of Thousands of Viruses from Human Metagenomes Reveals Hidden Associations with Chronic Diseases.</title>
        <authorList>
            <person name="Tisza M.J."/>
            <person name="Buck C.B."/>
        </authorList>
    </citation>
    <scope>NUCLEOTIDE SEQUENCE</scope>
    <source>
        <strain evidence="2">CtZF426</strain>
    </source>
</reference>
<sequence length="38" mass="4254">MSWRGCSPTENLHSGARPTRKEWGGRTISPVVNRQEAT</sequence>
<dbReference type="EMBL" id="BK057799">
    <property type="protein sequence ID" value="DAE92370.1"/>
    <property type="molecule type" value="Genomic_DNA"/>
</dbReference>
<name>A0A8S5RSP1_9CAUD</name>
<proteinExistence type="predicted"/>
<evidence type="ECO:0000313" key="2">
    <source>
        <dbReference type="EMBL" id="DAE92370.1"/>
    </source>
</evidence>
<protein>
    <submittedName>
        <fullName evidence="2">Uncharacterized protein</fullName>
    </submittedName>
</protein>
<evidence type="ECO:0000256" key="1">
    <source>
        <dbReference type="SAM" id="MobiDB-lite"/>
    </source>
</evidence>
<organism evidence="2">
    <name type="scientific">Siphoviridae sp. ctZF426</name>
    <dbReference type="NCBI Taxonomy" id="2827580"/>
    <lineage>
        <taxon>Viruses</taxon>
        <taxon>Duplodnaviria</taxon>
        <taxon>Heunggongvirae</taxon>
        <taxon>Uroviricota</taxon>
        <taxon>Caudoviricetes</taxon>
    </lineage>
</organism>
<accession>A0A8S5RSP1</accession>